<organism evidence="1 2">
    <name type="scientific">Antarcticirhabdus aurantiaca</name>
    <dbReference type="NCBI Taxonomy" id="2606717"/>
    <lineage>
        <taxon>Bacteria</taxon>
        <taxon>Pseudomonadati</taxon>
        <taxon>Pseudomonadota</taxon>
        <taxon>Alphaproteobacteria</taxon>
        <taxon>Hyphomicrobiales</taxon>
        <taxon>Aurantimonadaceae</taxon>
        <taxon>Antarcticirhabdus</taxon>
    </lineage>
</organism>
<accession>A0ACD4NPM5</accession>
<gene>
    <name evidence="1" type="ORF">OXU80_00335</name>
</gene>
<dbReference type="EMBL" id="CP113520">
    <property type="protein sequence ID" value="WAJ28738.1"/>
    <property type="molecule type" value="Genomic_DNA"/>
</dbReference>
<name>A0ACD4NPM5_9HYPH</name>
<proteinExistence type="predicted"/>
<evidence type="ECO:0000313" key="2">
    <source>
        <dbReference type="Proteomes" id="UP001163223"/>
    </source>
</evidence>
<sequence length="1284" mass="128782">MATFDVRAFGAVGDGVTDDTAAIKRAIDACKAAGGGTIEMSAGTYIVRGDPANASRGPIELYSNMTLAGAGIGETVIKLADDFNARINGIVRTALETVDNVLISNLTIDGNRANNTGHQAGFICGIKEDSGKTQSNITLDAVEAKNCTAYGINPHEITTNMVVKNSVSHGNGLDGFVADAVFGGSYSNNLAYDNDRHGFNLQNMTKDLVLENNEARGNGSAGLTIQRGDIPLESGGEPPHVRNILVKGGEYHDNAKEGMLIKLSDAVTVDGASIHDNLRQGVRIEGSINTTVKNSILTNNAQEADNTYDEINIRLRLDDAITKTTIYSTGTKILDNTIGSTGAVNARYGIREEPTNDDGGATGTVATGNVITGMDSGPLSIPSFTETGTPGNDVFYGTTGANTFSGLGGDDTYTVNHTGDVVIEAAGGGTDTVISSLNHTLAANVENLTLTGAAVRGTGNALANTIIGNAGNNELEGLGGDDVLDGGAGADAMKGGDGNDTYYVDNVGDTVVEKQNAGLGGVDTVISSVSYTLSDEVENLTLTGTASLDATGNSARNVLIGNTGTNVLNGLVGADTMEGKGGNDTYVVDNTGDVVIEAAGAGIDTVVSSIAYVLGANVENLTLSGAAAINGDGNALANAITGNAAANRLHGWDGNDVLDGGAGADQLYGDAGDDVFVFAKGQANGDTIEDFDGKGAAAGDRIVLVGYGAGTTVVQGAGSTWTIVDGAASETITIKRPVGAAAVDLSDFAFANGAPVPGEGGGGPVPGRPPVAAATGNAAGVAEDTTLSGRLPAATDPDGNSGLTYLLVSPVQGLALGSGGTFTYAPPANFAGTTVFQYQAVDPSGLKSAVTDFVITVSPVNDAPVAASLGNAASAPDGAVFAGRLPAAADPDAGDALTYVQVGSLAGLVLKPDGSFTYAAAPNASGIVSFQYQAKDAAGALSAVTSFALTIENRNDAPVAAASGNGASGNEDTVITGSLPAASDPDGDTGLTYHLVAAVQGLTLNPNGTFSYAPAPDFFGTASFQYQVKDPGGLLSQAQTFTITVIDVPETTPGGATITGTGGANTLNGTAGNDTIDGLSGADTMAGKAGDDTYYVDTSSDKVIELASQGIDTVFAKSSFTIAADSHVEILKGIGTSAVTLKGNDFANAITGNDAANTISGGGGNDRLDGGLGKDVLTGGAGQDAFLFSTALGGSNVDTIKDFVVRDDDIGLARAIFGNLGVEDLDPNAFVVGKAALDASDRIIYDKAAGALLFDADGAGGAAAIQFAVISPNLAISADDFFLF</sequence>
<dbReference type="Proteomes" id="UP001163223">
    <property type="component" value="Chromosome"/>
</dbReference>
<protein>
    <submittedName>
        <fullName evidence="1">Tandem-95 repeat protein</fullName>
    </submittedName>
</protein>
<evidence type="ECO:0000313" key="1">
    <source>
        <dbReference type="EMBL" id="WAJ28738.1"/>
    </source>
</evidence>
<reference evidence="1" key="1">
    <citation type="submission" date="2022-11" db="EMBL/GenBank/DDBJ databases">
        <title>beta-Carotene-producing bacterium, Jeongeuplla avenae sp. nov., alleviates the salt stress of Arabidopsis seedlings.</title>
        <authorList>
            <person name="Jiang L."/>
            <person name="Lee J."/>
        </authorList>
    </citation>
    <scope>NUCLEOTIDE SEQUENCE</scope>
    <source>
        <strain evidence="1">DY_R2A_6</strain>
    </source>
</reference>
<keyword evidence="2" id="KW-1185">Reference proteome</keyword>